<accession>A0A2G7T8S4</accession>
<gene>
    <name evidence="2" type="ORF">CTI11_08495</name>
</gene>
<protein>
    <recommendedName>
        <fullName evidence="3">DUF1240 domain-containing protein</fullName>
    </recommendedName>
</protein>
<feature type="transmembrane region" description="Helical" evidence="1">
    <location>
        <begin position="56"/>
        <end position="76"/>
    </location>
</feature>
<feature type="transmembrane region" description="Helical" evidence="1">
    <location>
        <begin position="88"/>
        <end position="109"/>
    </location>
</feature>
<evidence type="ECO:0008006" key="3">
    <source>
        <dbReference type="Google" id="ProtNLM"/>
    </source>
</evidence>
<organism evidence="2">
    <name type="scientific">Chryseobacterium sp. B5</name>
    <dbReference type="NCBI Taxonomy" id="2050562"/>
    <lineage>
        <taxon>Bacteria</taxon>
        <taxon>Pseudomonadati</taxon>
        <taxon>Bacteroidota</taxon>
        <taxon>Flavobacteriia</taxon>
        <taxon>Flavobacteriales</taxon>
        <taxon>Weeksellaceae</taxon>
        <taxon>Chryseobacterium group</taxon>
        <taxon>Chryseobacterium</taxon>
    </lineage>
</organism>
<name>A0A2G7T8S4_9FLAO</name>
<dbReference type="AlphaFoldDB" id="A0A2G7T8S4"/>
<dbReference type="EMBL" id="PEKC01000022">
    <property type="protein sequence ID" value="PII36276.1"/>
    <property type="molecule type" value="Genomic_DNA"/>
</dbReference>
<evidence type="ECO:0000313" key="2">
    <source>
        <dbReference type="EMBL" id="PII36276.1"/>
    </source>
</evidence>
<comment type="caution">
    <text evidence="2">The sequence shown here is derived from an EMBL/GenBank/DDBJ whole genome shotgun (WGS) entry which is preliminary data.</text>
</comment>
<reference evidence="2" key="1">
    <citation type="submission" date="2017-10" db="EMBL/GenBank/DDBJ databases">
        <title>Chryseobacterium sp. B5 is a hydrocarbonoclastic and plant growth promoting bacterium.</title>
        <authorList>
            <person name="Thijs S."/>
            <person name="Gkorezis P."/>
            <person name="Van Hamme J."/>
        </authorList>
    </citation>
    <scope>NUCLEOTIDE SEQUENCE</scope>
    <source>
        <strain evidence="2">B5</strain>
    </source>
</reference>
<proteinExistence type="predicted"/>
<sequence>MQDRVRQNRRNAIWAIPLGMALLAANAYLVLAEIAPDIRGLLDRAPAVRITPLSPLAITALAFPLVMVAAVIANAIPCSKTVLKKVEYALMGVLAINVLSIAVSFLVVAPLQHYAMPRMGYERCNILQGHPSMYFTDWVSNPAWCVRGKSREWVNEQALLAGAATTPAATASEGGRDAH</sequence>
<evidence type="ECO:0000256" key="1">
    <source>
        <dbReference type="SAM" id="Phobius"/>
    </source>
</evidence>
<keyword evidence="1" id="KW-0812">Transmembrane</keyword>
<keyword evidence="1" id="KW-0472">Membrane</keyword>
<keyword evidence="1" id="KW-1133">Transmembrane helix</keyword>